<dbReference type="OrthoDB" id="10444275at2759"/>
<evidence type="ECO:0000313" key="1">
    <source>
        <dbReference type="EMBL" id="MBA0756591.1"/>
    </source>
</evidence>
<sequence length="35" mass="4042">MIKGKNKVEEDLGSLKTYYKKLRLSMRTVGLDARV</sequence>
<evidence type="ECO:0000313" key="2">
    <source>
        <dbReference type="Proteomes" id="UP000593579"/>
    </source>
</evidence>
<keyword evidence="2" id="KW-1185">Reference proteome</keyword>
<gene>
    <name evidence="1" type="ORF">Gogos_020672</name>
</gene>
<proteinExistence type="predicted"/>
<dbReference type="EMBL" id="JABEZY010275092">
    <property type="protein sequence ID" value="MBA0756591.1"/>
    <property type="molecule type" value="Genomic_DNA"/>
</dbReference>
<name>A0A7J9D7F3_GOSGO</name>
<dbReference type="AlphaFoldDB" id="A0A7J9D7F3"/>
<accession>A0A7J9D7F3</accession>
<reference evidence="1 2" key="1">
    <citation type="journal article" date="2019" name="Genome Biol. Evol.">
        <title>Insights into the evolution of the New World diploid cottons (Gossypium, subgenus Houzingenia) based on genome sequencing.</title>
        <authorList>
            <person name="Grover C.E."/>
            <person name="Arick M.A. 2nd"/>
            <person name="Thrash A."/>
            <person name="Conover J.L."/>
            <person name="Sanders W.S."/>
            <person name="Peterson D.G."/>
            <person name="Frelichowski J.E."/>
            <person name="Scheffler J.A."/>
            <person name="Scheffler B.E."/>
            <person name="Wendel J.F."/>
        </authorList>
    </citation>
    <scope>NUCLEOTIDE SEQUENCE [LARGE SCALE GENOMIC DNA]</scope>
    <source>
        <strain evidence="1">5</strain>
        <tissue evidence="1">Leaf</tissue>
    </source>
</reference>
<comment type="caution">
    <text evidence="1">The sequence shown here is derived from an EMBL/GenBank/DDBJ whole genome shotgun (WGS) entry which is preliminary data.</text>
</comment>
<organism evidence="1 2">
    <name type="scientific">Gossypium gossypioides</name>
    <name type="common">Mexican cotton</name>
    <name type="synonym">Selera gossypioides</name>
    <dbReference type="NCBI Taxonomy" id="34282"/>
    <lineage>
        <taxon>Eukaryota</taxon>
        <taxon>Viridiplantae</taxon>
        <taxon>Streptophyta</taxon>
        <taxon>Embryophyta</taxon>
        <taxon>Tracheophyta</taxon>
        <taxon>Spermatophyta</taxon>
        <taxon>Magnoliopsida</taxon>
        <taxon>eudicotyledons</taxon>
        <taxon>Gunneridae</taxon>
        <taxon>Pentapetalae</taxon>
        <taxon>rosids</taxon>
        <taxon>malvids</taxon>
        <taxon>Malvales</taxon>
        <taxon>Malvaceae</taxon>
        <taxon>Malvoideae</taxon>
        <taxon>Gossypium</taxon>
    </lineage>
</organism>
<protein>
    <submittedName>
        <fullName evidence="1">Uncharacterized protein</fullName>
    </submittedName>
</protein>
<dbReference type="Proteomes" id="UP000593579">
    <property type="component" value="Unassembled WGS sequence"/>
</dbReference>